<evidence type="ECO:0000313" key="3">
    <source>
        <dbReference type="Proteomes" id="UP000472260"/>
    </source>
</evidence>
<feature type="signal peptide" evidence="1">
    <location>
        <begin position="1"/>
        <end position="22"/>
    </location>
</feature>
<feature type="chain" id="PRO_5025431922" evidence="1">
    <location>
        <begin position="23"/>
        <end position="159"/>
    </location>
</feature>
<dbReference type="Ensembl" id="ENSSANT00000074028.1">
    <property type="protein sequence ID" value="ENSSANP00000069631.1"/>
    <property type="gene ID" value="ENSSANG00000034748.1"/>
</dbReference>
<dbReference type="Proteomes" id="UP000472260">
    <property type="component" value="Unassembled WGS sequence"/>
</dbReference>
<reference evidence="2" key="1">
    <citation type="submission" date="2025-08" db="UniProtKB">
        <authorList>
            <consortium name="Ensembl"/>
        </authorList>
    </citation>
    <scope>IDENTIFICATION</scope>
</reference>
<keyword evidence="3" id="KW-1185">Reference proteome</keyword>
<accession>A0A671QHR1</accession>
<dbReference type="AlphaFoldDB" id="A0A671QHR1"/>
<proteinExistence type="predicted"/>
<evidence type="ECO:0000313" key="2">
    <source>
        <dbReference type="Ensembl" id="ENSSANP00000069631.1"/>
    </source>
</evidence>
<organism evidence="2 3">
    <name type="scientific">Sinocyclocheilus anshuiensis</name>
    <dbReference type="NCBI Taxonomy" id="1608454"/>
    <lineage>
        <taxon>Eukaryota</taxon>
        <taxon>Metazoa</taxon>
        <taxon>Chordata</taxon>
        <taxon>Craniata</taxon>
        <taxon>Vertebrata</taxon>
        <taxon>Euteleostomi</taxon>
        <taxon>Actinopterygii</taxon>
        <taxon>Neopterygii</taxon>
        <taxon>Teleostei</taxon>
        <taxon>Ostariophysi</taxon>
        <taxon>Cypriniformes</taxon>
        <taxon>Cyprinidae</taxon>
        <taxon>Cyprininae</taxon>
        <taxon>Sinocyclocheilus</taxon>
    </lineage>
</organism>
<evidence type="ECO:0000256" key="1">
    <source>
        <dbReference type="SAM" id="SignalP"/>
    </source>
</evidence>
<protein>
    <submittedName>
        <fullName evidence="2">Fibroblast growth factor 4</fullName>
    </submittedName>
</protein>
<name>A0A671QHR1_9TELE</name>
<sequence>MSVHSNLLPILVLRVMTSSMAAGQNEAVERCWETLYSRSLARIPGEKRDISQDSAYLTGIKRLRPLYRNAGIGFHLQVLPGSRISGVHNENRYRKFHLKLNLVQFSVHPFSVFSYRMQIRNSKMGKNRLVLVHSCNNVQRGKICIQSYYFESFIIFIFF</sequence>
<reference evidence="2" key="2">
    <citation type="submission" date="2025-09" db="UniProtKB">
        <authorList>
            <consortium name="Ensembl"/>
        </authorList>
    </citation>
    <scope>IDENTIFICATION</scope>
</reference>
<keyword evidence="1" id="KW-0732">Signal</keyword>